<accession>A0A8B7NRI0</accession>
<dbReference type="RefSeq" id="XP_018016295.1">
    <property type="nucleotide sequence ID" value="XM_018160806.2"/>
</dbReference>
<dbReference type="OrthoDB" id="10641654at2759"/>
<protein>
    <submittedName>
        <fullName evidence="3">Uncharacterized protein LOC108673035 isoform X1</fullName>
    </submittedName>
</protein>
<reference evidence="3" key="1">
    <citation type="submission" date="2025-08" db="UniProtKB">
        <authorList>
            <consortium name="RefSeq"/>
        </authorList>
    </citation>
    <scope>IDENTIFICATION</scope>
    <source>
        <tissue evidence="3">Whole organism</tissue>
    </source>
</reference>
<feature type="chain" id="PRO_5034452118" evidence="1">
    <location>
        <begin position="16"/>
        <end position="135"/>
    </location>
</feature>
<keyword evidence="2" id="KW-1185">Reference proteome</keyword>
<dbReference type="Proteomes" id="UP000694843">
    <property type="component" value="Unplaced"/>
</dbReference>
<name>A0A8B7NRI0_HYAAZ</name>
<feature type="signal peptide" evidence="1">
    <location>
        <begin position="1"/>
        <end position="15"/>
    </location>
</feature>
<dbReference type="KEGG" id="hazt:108673035"/>
<keyword evidence="1" id="KW-0732">Signal</keyword>
<organism evidence="2 3">
    <name type="scientific">Hyalella azteca</name>
    <name type="common">Amphipod</name>
    <dbReference type="NCBI Taxonomy" id="294128"/>
    <lineage>
        <taxon>Eukaryota</taxon>
        <taxon>Metazoa</taxon>
        <taxon>Ecdysozoa</taxon>
        <taxon>Arthropoda</taxon>
        <taxon>Crustacea</taxon>
        <taxon>Multicrustacea</taxon>
        <taxon>Malacostraca</taxon>
        <taxon>Eumalacostraca</taxon>
        <taxon>Peracarida</taxon>
        <taxon>Amphipoda</taxon>
        <taxon>Senticaudata</taxon>
        <taxon>Talitrida</taxon>
        <taxon>Talitroidea</taxon>
        <taxon>Hyalellidae</taxon>
        <taxon>Hyalella</taxon>
    </lineage>
</organism>
<evidence type="ECO:0000313" key="2">
    <source>
        <dbReference type="Proteomes" id="UP000694843"/>
    </source>
</evidence>
<sequence>MKVAIFFALVASAIAAPKYVFSPSTVAQGPIVYSSSGTSNPQFFSSFVASSGVVPTTYSGFKGTYASSPAGTFIAGTGPIPGTHASPITYTVGNTAPITYAAGNFAPIPYSAGVAPVGVFPKTIQQNEGARLVTY</sequence>
<gene>
    <name evidence="3" type="primary">LOC108673035</name>
</gene>
<dbReference type="AlphaFoldDB" id="A0A8B7NRI0"/>
<evidence type="ECO:0000256" key="1">
    <source>
        <dbReference type="SAM" id="SignalP"/>
    </source>
</evidence>
<evidence type="ECO:0000313" key="3">
    <source>
        <dbReference type="RefSeq" id="XP_018016295.1"/>
    </source>
</evidence>
<proteinExistence type="predicted"/>
<dbReference type="GeneID" id="108673035"/>